<evidence type="ECO:0000259" key="4">
    <source>
        <dbReference type="PROSITE" id="PS51077"/>
    </source>
</evidence>
<proteinExistence type="predicted"/>
<evidence type="ECO:0000313" key="6">
    <source>
        <dbReference type="EMBL" id="PYE16264.1"/>
    </source>
</evidence>
<feature type="domain" description="IclR-ED" evidence="5">
    <location>
        <begin position="66"/>
        <end position="287"/>
    </location>
</feature>
<evidence type="ECO:0000256" key="3">
    <source>
        <dbReference type="ARBA" id="ARBA00023163"/>
    </source>
</evidence>
<keyword evidence="2 6" id="KW-0238">DNA-binding</keyword>
<dbReference type="InterPro" id="IPR036388">
    <property type="entry name" value="WH-like_DNA-bd_sf"/>
</dbReference>
<dbReference type="Gene3D" id="1.10.10.10">
    <property type="entry name" value="Winged helix-like DNA-binding domain superfamily/Winged helix DNA-binding domain"/>
    <property type="match status" value="1"/>
</dbReference>
<evidence type="ECO:0000256" key="1">
    <source>
        <dbReference type="ARBA" id="ARBA00023015"/>
    </source>
</evidence>
<dbReference type="RefSeq" id="WP_110470154.1">
    <property type="nucleotide sequence ID" value="NZ_QJSP01000008.1"/>
</dbReference>
<dbReference type="InterPro" id="IPR029016">
    <property type="entry name" value="GAF-like_dom_sf"/>
</dbReference>
<dbReference type="GO" id="GO:0003677">
    <property type="term" value="F:DNA binding"/>
    <property type="evidence" value="ECO:0007669"/>
    <property type="project" value="UniProtKB-KW"/>
</dbReference>
<protein>
    <submittedName>
        <fullName evidence="6">DNA-binding IclR family transcriptional regulator</fullName>
    </submittedName>
</protein>
<dbReference type="SUPFAM" id="SSF46785">
    <property type="entry name" value="Winged helix' DNA-binding domain"/>
    <property type="match status" value="1"/>
</dbReference>
<sequence length="298" mass="32146">MSLSALRALQVLDFLTVNERSTFTLSELSKSLDVSPGSMFAVLKVMSDGGYVIRHPRHKTYTLGPAVVAAGHAAAGAHPVIGLARTEMVNLAAATGLECSGTVMVGRDILCIAVEGKPSGRQLELVPGQRIPLQPPFGQPFLAWLAPTDLREWITELPDDLQERVATYLTAYGSAVRDRGYTVGLGDPGPERRSLTRELAERPNDLALRKALLEQFFDDQPDYAVREVDPDAEYDVGNIAAPVFDPDGRVAFCLTLLHIGRRRGADIAVAAQPVTASAQLLTRQIGGRAPAHDWSVSL</sequence>
<feature type="domain" description="HTH iclR-type" evidence="4">
    <location>
        <begin position="2"/>
        <end position="65"/>
    </location>
</feature>
<comment type="caution">
    <text evidence="6">The sequence shown here is derived from an EMBL/GenBank/DDBJ whole genome shotgun (WGS) entry which is preliminary data.</text>
</comment>
<dbReference type="OrthoDB" id="7495200at2"/>
<accession>A0A318RZV7</accession>
<keyword evidence="1" id="KW-0805">Transcription regulation</keyword>
<organism evidence="6 7">
    <name type="scientific">Williamsia limnetica</name>
    <dbReference type="NCBI Taxonomy" id="882452"/>
    <lineage>
        <taxon>Bacteria</taxon>
        <taxon>Bacillati</taxon>
        <taxon>Actinomycetota</taxon>
        <taxon>Actinomycetes</taxon>
        <taxon>Mycobacteriales</taxon>
        <taxon>Nocardiaceae</taxon>
        <taxon>Williamsia</taxon>
    </lineage>
</organism>
<dbReference type="SUPFAM" id="SSF55781">
    <property type="entry name" value="GAF domain-like"/>
    <property type="match status" value="1"/>
</dbReference>
<keyword evidence="3" id="KW-0804">Transcription</keyword>
<dbReference type="Proteomes" id="UP000247591">
    <property type="component" value="Unassembled WGS sequence"/>
</dbReference>
<dbReference type="AlphaFoldDB" id="A0A318RZV7"/>
<dbReference type="GO" id="GO:0003700">
    <property type="term" value="F:DNA-binding transcription factor activity"/>
    <property type="evidence" value="ECO:0007669"/>
    <property type="project" value="TreeGrafter"/>
</dbReference>
<dbReference type="PANTHER" id="PTHR30136:SF24">
    <property type="entry name" value="HTH-TYPE TRANSCRIPTIONAL REPRESSOR ALLR"/>
    <property type="match status" value="1"/>
</dbReference>
<dbReference type="PANTHER" id="PTHR30136">
    <property type="entry name" value="HELIX-TURN-HELIX TRANSCRIPTIONAL REGULATOR, ICLR FAMILY"/>
    <property type="match status" value="1"/>
</dbReference>
<dbReference type="EMBL" id="QJSP01000008">
    <property type="protein sequence ID" value="PYE16264.1"/>
    <property type="molecule type" value="Genomic_DNA"/>
</dbReference>
<gene>
    <name evidence="6" type="ORF">DFR67_10815</name>
</gene>
<dbReference type="InterPro" id="IPR050707">
    <property type="entry name" value="HTH_MetabolicPath_Reg"/>
</dbReference>
<evidence type="ECO:0000313" key="7">
    <source>
        <dbReference type="Proteomes" id="UP000247591"/>
    </source>
</evidence>
<dbReference type="GO" id="GO:0045892">
    <property type="term" value="P:negative regulation of DNA-templated transcription"/>
    <property type="evidence" value="ECO:0007669"/>
    <property type="project" value="TreeGrafter"/>
</dbReference>
<keyword evidence="7" id="KW-1185">Reference proteome</keyword>
<dbReference type="PROSITE" id="PS51077">
    <property type="entry name" value="HTH_ICLR"/>
    <property type="match status" value="1"/>
</dbReference>
<dbReference type="InterPro" id="IPR014757">
    <property type="entry name" value="Tscrpt_reg_IclR_C"/>
</dbReference>
<dbReference type="Pfam" id="PF09339">
    <property type="entry name" value="HTH_IclR"/>
    <property type="match status" value="1"/>
</dbReference>
<dbReference type="SMART" id="SM00346">
    <property type="entry name" value="HTH_ICLR"/>
    <property type="match status" value="1"/>
</dbReference>
<evidence type="ECO:0000256" key="2">
    <source>
        <dbReference type="ARBA" id="ARBA00023125"/>
    </source>
</evidence>
<name>A0A318RZV7_WILLI</name>
<dbReference type="InterPro" id="IPR036390">
    <property type="entry name" value="WH_DNA-bd_sf"/>
</dbReference>
<dbReference type="PROSITE" id="PS51078">
    <property type="entry name" value="ICLR_ED"/>
    <property type="match status" value="1"/>
</dbReference>
<dbReference type="InterPro" id="IPR005471">
    <property type="entry name" value="Tscrpt_reg_IclR_N"/>
</dbReference>
<evidence type="ECO:0000259" key="5">
    <source>
        <dbReference type="PROSITE" id="PS51078"/>
    </source>
</evidence>
<dbReference type="Gene3D" id="3.30.450.40">
    <property type="match status" value="1"/>
</dbReference>
<reference evidence="6 7" key="1">
    <citation type="submission" date="2018-06" db="EMBL/GenBank/DDBJ databases">
        <title>Genomic Encyclopedia of Type Strains, Phase IV (KMG-IV): sequencing the most valuable type-strain genomes for metagenomic binning, comparative biology and taxonomic classification.</title>
        <authorList>
            <person name="Goeker M."/>
        </authorList>
    </citation>
    <scope>NUCLEOTIDE SEQUENCE [LARGE SCALE GENOMIC DNA]</scope>
    <source>
        <strain evidence="6 7">DSM 45521</strain>
    </source>
</reference>